<sequence>MDRLGGGTVSVVVTTYNHAHYLGEALASIAGQIVPADEIIVVDDGSSDHPESVTARYAGVEIIQQHNQGLSAARNTGLKAARGEYVLFLDADDRLTDVALETLVRRMKANPDCGFVYGAYRLFGTEPDWRKDCALRPIGRDPYLTLLTQNCIGMHGTVLYRRDRLIAIGGFDTTLPACEDYDVYLRLAQDHGVSCGPEVLAEYRQHGSNMSSDLARMNNAVRLVLDKQKARASTNPLWKAARQRGLRCWFEYYGGAQLGRLKAAIRSRRQIGQSLSQTASFMLPHPGAAGRLIGGDFGRLAKRRFGRGAGAGRRFWGVRSALGNGPERISTEFGYDRGKPLDRRYVEDFLARHAGLIRGHVLEIGDTAYTQQFGGEQVVSAEAFHRYAGQPGVTYVGDMSGVHNLPDDTFDCMVLTQTLHLIFDMPAAIATIWKALKPGGSVLITVPWISPIDKGEWGETWYWAISPAGLRKLLETRFETGDIAIDAYGNALAASAFLYGLAEHEVRPQDLDVDDPLCPVIVAASARKAL</sequence>
<dbReference type="EMBL" id="BSNG01000001">
    <property type="protein sequence ID" value="GLQ08133.1"/>
    <property type="molecule type" value="Genomic_DNA"/>
</dbReference>
<dbReference type="CDD" id="cd00761">
    <property type="entry name" value="Glyco_tranf_GTA_type"/>
    <property type="match status" value="1"/>
</dbReference>
<dbReference type="SUPFAM" id="SSF53335">
    <property type="entry name" value="S-adenosyl-L-methionine-dependent methyltransferases"/>
    <property type="match status" value="1"/>
</dbReference>
<comment type="caution">
    <text evidence="2">The sequence shown here is derived from an EMBL/GenBank/DDBJ whole genome shotgun (WGS) entry which is preliminary data.</text>
</comment>
<name>A0ABQ5UAE0_9HYPH</name>
<keyword evidence="3" id="KW-1185">Reference proteome</keyword>
<dbReference type="Pfam" id="PF00535">
    <property type="entry name" value="Glycos_transf_2"/>
    <property type="match status" value="1"/>
</dbReference>
<reference evidence="2" key="2">
    <citation type="submission" date="2023-01" db="EMBL/GenBank/DDBJ databases">
        <title>Draft genome sequence of Devosia yakushimensis strain NBRC 103855.</title>
        <authorList>
            <person name="Sun Q."/>
            <person name="Mori K."/>
        </authorList>
    </citation>
    <scope>NUCLEOTIDE SEQUENCE</scope>
    <source>
        <strain evidence="2">NBRC 103855</strain>
    </source>
</reference>
<evidence type="ECO:0000313" key="3">
    <source>
        <dbReference type="Proteomes" id="UP001161406"/>
    </source>
</evidence>
<protein>
    <recommendedName>
        <fullName evidence="1">Glycosyltransferase 2-like domain-containing protein</fullName>
    </recommendedName>
</protein>
<dbReference type="InterPro" id="IPR029044">
    <property type="entry name" value="Nucleotide-diphossugar_trans"/>
</dbReference>
<dbReference type="CDD" id="cd02440">
    <property type="entry name" value="AdoMet_MTases"/>
    <property type="match status" value="1"/>
</dbReference>
<organism evidence="2 3">
    <name type="scientific">Devosia yakushimensis</name>
    <dbReference type="NCBI Taxonomy" id="470028"/>
    <lineage>
        <taxon>Bacteria</taxon>
        <taxon>Pseudomonadati</taxon>
        <taxon>Pseudomonadota</taxon>
        <taxon>Alphaproteobacteria</taxon>
        <taxon>Hyphomicrobiales</taxon>
        <taxon>Devosiaceae</taxon>
        <taxon>Devosia</taxon>
    </lineage>
</organism>
<dbReference type="InterPro" id="IPR029063">
    <property type="entry name" value="SAM-dependent_MTases_sf"/>
</dbReference>
<dbReference type="Pfam" id="PF13489">
    <property type="entry name" value="Methyltransf_23"/>
    <property type="match status" value="1"/>
</dbReference>
<dbReference type="Gene3D" id="3.90.550.10">
    <property type="entry name" value="Spore Coat Polysaccharide Biosynthesis Protein SpsA, Chain A"/>
    <property type="match status" value="1"/>
</dbReference>
<accession>A0ABQ5UAE0</accession>
<dbReference type="Gene3D" id="3.40.50.150">
    <property type="entry name" value="Vaccinia Virus protein VP39"/>
    <property type="match status" value="1"/>
</dbReference>
<dbReference type="RefSeq" id="WP_284386827.1">
    <property type="nucleotide sequence ID" value="NZ_BSNG01000001.1"/>
</dbReference>
<reference evidence="2" key="1">
    <citation type="journal article" date="2014" name="Int. J. Syst. Evol. Microbiol.">
        <title>Complete genome of a new Firmicutes species belonging to the dominant human colonic microbiota ('Ruminococcus bicirculans') reveals two chromosomes and a selective capacity to utilize plant glucans.</title>
        <authorList>
            <consortium name="NISC Comparative Sequencing Program"/>
            <person name="Wegmann U."/>
            <person name="Louis P."/>
            <person name="Goesmann A."/>
            <person name="Henrissat B."/>
            <person name="Duncan S.H."/>
            <person name="Flint H.J."/>
        </authorList>
    </citation>
    <scope>NUCLEOTIDE SEQUENCE</scope>
    <source>
        <strain evidence="2">NBRC 103855</strain>
    </source>
</reference>
<dbReference type="InterPro" id="IPR050834">
    <property type="entry name" value="Glycosyltransf_2"/>
</dbReference>
<dbReference type="PANTHER" id="PTHR43685">
    <property type="entry name" value="GLYCOSYLTRANSFERASE"/>
    <property type="match status" value="1"/>
</dbReference>
<evidence type="ECO:0000313" key="2">
    <source>
        <dbReference type="EMBL" id="GLQ08133.1"/>
    </source>
</evidence>
<dbReference type="SUPFAM" id="SSF53448">
    <property type="entry name" value="Nucleotide-diphospho-sugar transferases"/>
    <property type="match status" value="1"/>
</dbReference>
<dbReference type="InterPro" id="IPR001173">
    <property type="entry name" value="Glyco_trans_2-like"/>
</dbReference>
<evidence type="ECO:0000259" key="1">
    <source>
        <dbReference type="Pfam" id="PF00535"/>
    </source>
</evidence>
<dbReference type="PANTHER" id="PTHR43685:SF2">
    <property type="entry name" value="GLYCOSYLTRANSFERASE 2-LIKE DOMAIN-CONTAINING PROTEIN"/>
    <property type="match status" value="1"/>
</dbReference>
<proteinExistence type="predicted"/>
<dbReference type="Proteomes" id="UP001161406">
    <property type="component" value="Unassembled WGS sequence"/>
</dbReference>
<feature type="domain" description="Glycosyltransferase 2-like" evidence="1">
    <location>
        <begin position="10"/>
        <end position="164"/>
    </location>
</feature>
<gene>
    <name evidence="2" type="ORF">GCM10007913_00650</name>
</gene>